<reference evidence="1 2" key="1">
    <citation type="submission" date="2018-11" db="EMBL/GenBank/DDBJ databases">
        <title>Draft genome of Simplicispira Flexivirga sp. BO-16.</title>
        <authorList>
            <person name="Im W.T."/>
        </authorList>
    </citation>
    <scope>NUCLEOTIDE SEQUENCE [LARGE SCALE GENOMIC DNA]</scope>
    <source>
        <strain evidence="1 2">BO-16</strain>
    </source>
</reference>
<proteinExistence type="predicted"/>
<comment type="caution">
    <text evidence="1">The sequence shown here is derived from an EMBL/GenBank/DDBJ whole genome shotgun (WGS) entry which is preliminary data.</text>
</comment>
<dbReference type="OrthoDB" id="8576080at2"/>
<organism evidence="1 2">
    <name type="scientific">Flexivirga caeni</name>
    <dbReference type="NCBI Taxonomy" id="2294115"/>
    <lineage>
        <taxon>Bacteria</taxon>
        <taxon>Bacillati</taxon>
        <taxon>Actinomycetota</taxon>
        <taxon>Actinomycetes</taxon>
        <taxon>Micrococcales</taxon>
        <taxon>Dermacoccaceae</taxon>
        <taxon>Flexivirga</taxon>
    </lineage>
</organism>
<evidence type="ECO:0000313" key="2">
    <source>
        <dbReference type="Proteomes" id="UP000271678"/>
    </source>
</evidence>
<protein>
    <recommendedName>
        <fullName evidence="3">Alanine-rich protein</fullName>
    </recommendedName>
</protein>
<evidence type="ECO:0008006" key="3">
    <source>
        <dbReference type="Google" id="ProtNLM"/>
    </source>
</evidence>
<accession>A0A3M9M107</accession>
<keyword evidence="2" id="KW-1185">Reference proteome</keyword>
<name>A0A3M9M107_9MICO</name>
<dbReference type="AlphaFoldDB" id="A0A3M9M107"/>
<dbReference type="Proteomes" id="UP000271678">
    <property type="component" value="Unassembled WGS sequence"/>
</dbReference>
<sequence length="379" mass="39738">MRVVGYAYPWDVVAPGFVDRARELGVDAVAVALSYHSTRAATPWSRETSTVLAPTAALYRPVRDAGWGSLRPAAASWLPSEDPGADAVAVLNAADIPALGWIVLTHNSFLGVANPELSVMNCLGEQYPWALCPSNPETIRYCATLATEATRGLNLAGTVLEAAGQMGAVHQCQHEKTDGAWSPAVARLLSVCCCEHCAVRWSADPDEVRMALRGTVFRLIAGGESSSATPEELLPGDLATRILAGRHAATDELRRAIQEGLGEGHVTVHASPDPWATGALPGLTPATGQDVDAVVTPCWTPIDTSERTVREARAQLPANVSVGAYVTGVAATPRPELPSDAARLAAAGADELHLYHLGLAGPARWPHLQAAATAAHSAD</sequence>
<evidence type="ECO:0000313" key="1">
    <source>
        <dbReference type="EMBL" id="RNI18278.1"/>
    </source>
</evidence>
<gene>
    <name evidence="1" type="ORF">EFY87_17930</name>
</gene>
<dbReference type="EMBL" id="RJJQ01000023">
    <property type="protein sequence ID" value="RNI18278.1"/>
    <property type="molecule type" value="Genomic_DNA"/>
</dbReference>